<dbReference type="RefSeq" id="WP_267928499.1">
    <property type="nucleotide sequence ID" value="NZ_AP024233.1"/>
</dbReference>
<reference evidence="3" key="1">
    <citation type="submission" date="2020-12" db="EMBL/GenBank/DDBJ databases">
        <title>Desulfobium dissulfuricans gen. nov., sp. nov., a novel mesophilic, sulfate-reducing bacterium isolated from a deep-sea hydrothermal vent.</title>
        <authorList>
            <person name="Hashimoto Y."/>
            <person name="Tame A."/>
            <person name="Sawayama S."/>
            <person name="Miyazaki J."/>
            <person name="Takai K."/>
            <person name="Nakagawa S."/>
        </authorList>
    </citation>
    <scope>NUCLEOTIDE SEQUENCE</scope>
    <source>
        <strain evidence="3">GF1</strain>
    </source>
</reference>
<dbReference type="SMART" id="SM00360">
    <property type="entry name" value="RRM"/>
    <property type="match status" value="1"/>
</dbReference>
<keyword evidence="4" id="KW-1185">Reference proteome</keyword>
<dbReference type="InterPro" id="IPR000504">
    <property type="entry name" value="RRM_dom"/>
</dbReference>
<accession>A0A915U195</accession>
<organism evidence="3 4">
    <name type="scientific">Desulfolithobacter dissulfuricans</name>
    <dbReference type="NCBI Taxonomy" id="2795293"/>
    <lineage>
        <taxon>Bacteria</taxon>
        <taxon>Pseudomonadati</taxon>
        <taxon>Thermodesulfobacteriota</taxon>
        <taxon>Desulfobulbia</taxon>
        <taxon>Desulfobulbales</taxon>
        <taxon>Desulfobulbaceae</taxon>
        <taxon>Desulfolithobacter</taxon>
    </lineage>
</organism>
<dbReference type="AlphaFoldDB" id="A0A915U195"/>
<dbReference type="EMBL" id="AP024233">
    <property type="protein sequence ID" value="BCO08597.1"/>
    <property type="molecule type" value="Genomic_DNA"/>
</dbReference>
<dbReference type="KEGG" id="ddu:GF1_09730"/>
<protein>
    <submittedName>
        <fullName evidence="3">RNA-binding protein</fullName>
    </submittedName>
</protein>
<gene>
    <name evidence="3" type="ORF">GF1_09730</name>
</gene>
<proteinExistence type="predicted"/>
<evidence type="ECO:0000313" key="3">
    <source>
        <dbReference type="EMBL" id="BCO08597.1"/>
    </source>
</evidence>
<dbReference type="Pfam" id="PF00076">
    <property type="entry name" value="RRM_1"/>
    <property type="match status" value="1"/>
</dbReference>
<dbReference type="InterPro" id="IPR012677">
    <property type="entry name" value="Nucleotide-bd_a/b_plait_sf"/>
</dbReference>
<evidence type="ECO:0000259" key="2">
    <source>
        <dbReference type="PROSITE" id="PS50102"/>
    </source>
</evidence>
<dbReference type="InterPro" id="IPR052462">
    <property type="entry name" value="SLIRP/GR-RBP-like"/>
</dbReference>
<dbReference type="PROSITE" id="PS50102">
    <property type="entry name" value="RRM"/>
    <property type="match status" value="1"/>
</dbReference>
<dbReference type="PANTHER" id="PTHR48027">
    <property type="entry name" value="HETEROGENEOUS NUCLEAR RIBONUCLEOPROTEIN 87F-RELATED"/>
    <property type="match status" value="1"/>
</dbReference>
<evidence type="ECO:0000256" key="1">
    <source>
        <dbReference type="ARBA" id="ARBA00022884"/>
    </source>
</evidence>
<dbReference type="Gene3D" id="3.30.70.330">
    <property type="match status" value="1"/>
</dbReference>
<keyword evidence="1" id="KW-0694">RNA-binding</keyword>
<feature type="domain" description="RRM" evidence="2">
    <location>
        <begin position="1"/>
        <end position="79"/>
    </location>
</feature>
<name>A0A915U195_9BACT</name>
<dbReference type="Proteomes" id="UP001063350">
    <property type="component" value="Chromosome"/>
</dbReference>
<dbReference type="GO" id="GO:0003723">
    <property type="term" value="F:RNA binding"/>
    <property type="evidence" value="ECO:0007669"/>
    <property type="project" value="UniProtKB-KW"/>
</dbReference>
<dbReference type="InterPro" id="IPR035979">
    <property type="entry name" value="RBD_domain_sf"/>
</dbReference>
<dbReference type="SUPFAM" id="SSF54928">
    <property type="entry name" value="RNA-binding domain, RBD"/>
    <property type="match status" value="1"/>
</dbReference>
<evidence type="ECO:0000313" key="4">
    <source>
        <dbReference type="Proteomes" id="UP001063350"/>
    </source>
</evidence>
<sequence>MKLFIGSLPYNITETELTDIFSGYGNVVSAKLIIDHFSGRPKGFGFVEMETRSEGHKAMEDLNGKEYKHRRLVCNEAKMQKKKGSRRR</sequence>